<evidence type="ECO:0000313" key="2">
    <source>
        <dbReference type="EMBL" id="OBX12190.1"/>
    </source>
</evidence>
<feature type="transmembrane region" description="Helical" evidence="1">
    <location>
        <begin position="65"/>
        <end position="84"/>
    </location>
</feature>
<feature type="transmembrane region" description="Helical" evidence="1">
    <location>
        <begin position="37"/>
        <end position="56"/>
    </location>
</feature>
<dbReference type="AlphaFoldDB" id="A0A1A7QFG3"/>
<reference evidence="2 3" key="1">
    <citation type="submission" date="2014-11" db="EMBL/GenBank/DDBJ databases">
        <title>Pan-genome of Gallibacterium spp.</title>
        <authorList>
            <person name="Kudirkiene E."/>
            <person name="Bojesen A.M."/>
        </authorList>
    </citation>
    <scope>NUCLEOTIDE SEQUENCE [LARGE SCALE GENOMIC DNA]</scope>
    <source>
        <strain evidence="2 3">F298</strain>
    </source>
</reference>
<gene>
    <name evidence="2" type="ORF">QV07_00065</name>
</gene>
<protein>
    <submittedName>
        <fullName evidence="2">Uncharacterized protein</fullName>
    </submittedName>
</protein>
<accession>A0A1A7QFG3</accession>
<dbReference type="Proteomes" id="UP000243168">
    <property type="component" value="Unassembled WGS sequence"/>
</dbReference>
<proteinExistence type="predicted"/>
<keyword evidence="1" id="KW-1133">Transmembrane helix</keyword>
<evidence type="ECO:0000256" key="1">
    <source>
        <dbReference type="SAM" id="Phobius"/>
    </source>
</evidence>
<name>A0A1A7QFG3_9PAST</name>
<sequence length="88" mass="10174">MSFFIRLFLFCLTLFFAFVFLIPLAMAFDAGIKIWNSMLVIAYILFFGSVLLFIMIPTEELTPNFCLRLSIIGFVIPLSLYSLLRLFS</sequence>
<comment type="caution">
    <text evidence="2">The sequence shown here is derived from an EMBL/GenBank/DDBJ whole genome shotgun (WGS) entry which is preliminary data.</text>
</comment>
<organism evidence="2 3">
    <name type="scientific">Gallibacterium genomosp. 3</name>
    <dbReference type="NCBI Taxonomy" id="505345"/>
    <lineage>
        <taxon>Bacteria</taxon>
        <taxon>Pseudomonadati</taxon>
        <taxon>Pseudomonadota</taxon>
        <taxon>Gammaproteobacteria</taxon>
        <taxon>Pasteurellales</taxon>
        <taxon>Pasteurellaceae</taxon>
        <taxon>Gallibacterium</taxon>
    </lineage>
</organism>
<keyword evidence="1" id="KW-0812">Transmembrane</keyword>
<keyword evidence="1" id="KW-0472">Membrane</keyword>
<evidence type="ECO:0000313" key="3">
    <source>
        <dbReference type="Proteomes" id="UP000243168"/>
    </source>
</evidence>
<dbReference type="EMBL" id="JTJS01000001">
    <property type="protein sequence ID" value="OBX12190.1"/>
    <property type="molecule type" value="Genomic_DNA"/>
</dbReference>